<dbReference type="Proteomes" id="UP000002316">
    <property type="component" value="Chromosome 8"/>
</dbReference>
<accession>C9ZWI6</accession>
<reference evidence="2" key="1">
    <citation type="journal article" date="2010" name="PLoS Negl. Trop. Dis.">
        <title>The genome sequence of Trypanosoma brucei gambiense, causative agent of chronic human african trypanosomiasis.</title>
        <authorList>
            <person name="Jackson A.P."/>
            <person name="Sanders M."/>
            <person name="Berry A."/>
            <person name="McQuillan J."/>
            <person name="Aslett M.A."/>
            <person name="Quail M.A."/>
            <person name="Chukualim B."/>
            <person name="Capewell P."/>
            <person name="MacLeod A."/>
            <person name="Melville S.E."/>
            <person name="Gibson W."/>
            <person name="Barry J.D."/>
            <person name="Berriman M."/>
            <person name="Hertz-Fowler C."/>
        </authorList>
    </citation>
    <scope>NUCLEOTIDE SEQUENCE [LARGE SCALE GENOMIC DNA]</scope>
    <source>
        <strain evidence="2">MHOM/CI/86/DAL972</strain>
    </source>
</reference>
<evidence type="ECO:0000313" key="2">
    <source>
        <dbReference type="Proteomes" id="UP000002316"/>
    </source>
</evidence>
<organism evidence="1 2">
    <name type="scientific">Trypanosoma brucei gambiense (strain MHOM/CI/86/DAL972)</name>
    <dbReference type="NCBI Taxonomy" id="679716"/>
    <lineage>
        <taxon>Eukaryota</taxon>
        <taxon>Discoba</taxon>
        <taxon>Euglenozoa</taxon>
        <taxon>Kinetoplastea</taxon>
        <taxon>Metakinetoplastina</taxon>
        <taxon>Trypanosomatida</taxon>
        <taxon>Trypanosomatidae</taxon>
        <taxon>Trypanosoma</taxon>
    </lineage>
</organism>
<protein>
    <submittedName>
        <fullName evidence="1">Uncharacterized protein</fullName>
    </submittedName>
</protein>
<dbReference type="EMBL" id="FN554971">
    <property type="protein sequence ID" value="CBH13775.1"/>
    <property type="molecule type" value="Genomic_DNA"/>
</dbReference>
<dbReference type="AlphaFoldDB" id="C9ZWI6"/>
<sequence>MLAGCSSLTSVVKKKMLGGSRVAVQNVPRYFPSFSLSSLTGKTGRLEVPSLASECGPFIHLSFVASDPLFSLYLPFFFSTWGGRLSYDGNGDSLPRVSRLVKACHHCCLRASRAKLNK</sequence>
<dbReference type="RefSeq" id="XP_011776051.1">
    <property type="nucleotide sequence ID" value="XM_011777749.1"/>
</dbReference>
<dbReference type="KEGG" id="tbg:TbgDal_VIII7190"/>
<proteinExistence type="predicted"/>
<dbReference type="GeneID" id="23863950"/>
<evidence type="ECO:0000313" key="1">
    <source>
        <dbReference type="EMBL" id="CBH13775.1"/>
    </source>
</evidence>
<name>C9ZWI6_TRYB9</name>
<gene>
    <name evidence="1" type="ORF">TbgDal_VIII7190</name>
</gene>